<sequence>MELLSYYVSILVIAKSVKSQSANSMTPRRDRAPLGDCYQCGQGSAYNNKEACIGNQRLQPCIGPNKVCRTLHIYNEHKFPNGTTIMYREHYKKSCETADPKGCDSKCYFYRKEGRACKMQCCAYHACNQDVQFDRPKARVSESVRPALQYDSSASTLSATLISTLIILLHLI</sequence>
<dbReference type="AlphaFoldDB" id="A0A7M6DNJ3"/>
<organism evidence="1 2">
    <name type="scientific">Clytia hemisphaerica</name>
    <dbReference type="NCBI Taxonomy" id="252671"/>
    <lineage>
        <taxon>Eukaryota</taxon>
        <taxon>Metazoa</taxon>
        <taxon>Cnidaria</taxon>
        <taxon>Hydrozoa</taxon>
        <taxon>Hydroidolina</taxon>
        <taxon>Leptothecata</taxon>
        <taxon>Obeliida</taxon>
        <taxon>Clytiidae</taxon>
        <taxon>Clytia</taxon>
    </lineage>
</organism>
<keyword evidence="2" id="KW-1185">Reference proteome</keyword>
<dbReference type="GeneID" id="136802906"/>
<reference evidence="1" key="1">
    <citation type="submission" date="2021-01" db="UniProtKB">
        <authorList>
            <consortium name="EnsemblMetazoa"/>
        </authorList>
    </citation>
    <scope>IDENTIFICATION</scope>
</reference>
<dbReference type="Proteomes" id="UP000594262">
    <property type="component" value="Unplaced"/>
</dbReference>
<protein>
    <submittedName>
        <fullName evidence="1">Uncharacterized protein</fullName>
    </submittedName>
</protein>
<evidence type="ECO:0000313" key="1">
    <source>
        <dbReference type="EnsemblMetazoa" id="CLYHEMP018204.1"/>
    </source>
</evidence>
<accession>A0A7M6DNJ3</accession>
<dbReference type="RefSeq" id="XP_066915761.1">
    <property type="nucleotide sequence ID" value="XM_067059660.1"/>
</dbReference>
<proteinExistence type="predicted"/>
<dbReference type="EnsemblMetazoa" id="CLYHEMT018204.1">
    <property type="protein sequence ID" value="CLYHEMP018204.1"/>
    <property type="gene ID" value="CLYHEMG018204"/>
</dbReference>
<evidence type="ECO:0000313" key="2">
    <source>
        <dbReference type="Proteomes" id="UP000594262"/>
    </source>
</evidence>
<dbReference type="CDD" id="cd00117">
    <property type="entry name" value="TFP"/>
    <property type="match status" value="1"/>
</dbReference>
<name>A0A7M6DNJ3_9CNID</name>